<dbReference type="Pfam" id="PF06841">
    <property type="entry name" value="Phage_T4_gp19"/>
    <property type="match status" value="1"/>
</dbReference>
<protein>
    <submittedName>
        <fullName evidence="1">Phage tail protein</fullName>
    </submittedName>
</protein>
<name>A0A8J7I8S2_9NOST</name>
<dbReference type="InterPro" id="IPR011747">
    <property type="entry name" value="CHP02241"/>
</dbReference>
<keyword evidence="2" id="KW-1185">Reference proteome</keyword>
<gene>
    <name evidence="1" type="ORF">I8752_19450</name>
</gene>
<dbReference type="GO" id="GO:0005198">
    <property type="term" value="F:structural molecule activity"/>
    <property type="evidence" value="ECO:0007669"/>
    <property type="project" value="InterPro"/>
</dbReference>
<dbReference type="AlphaFoldDB" id="A0A8J7I8S2"/>
<dbReference type="Proteomes" id="UP000662314">
    <property type="component" value="Unassembled WGS sequence"/>
</dbReference>
<dbReference type="RefSeq" id="WP_214433943.1">
    <property type="nucleotide sequence ID" value="NZ_CAWPUQ010000010.1"/>
</dbReference>
<proteinExistence type="predicted"/>
<organism evidence="1 2">
    <name type="scientific">Dendronalium phyllosphericum CENA369</name>
    <dbReference type="NCBI Taxonomy" id="1725256"/>
    <lineage>
        <taxon>Bacteria</taxon>
        <taxon>Bacillati</taxon>
        <taxon>Cyanobacteriota</taxon>
        <taxon>Cyanophyceae</taxon>
        <taxon>Nostocales</taxon>
        <taxon>Nostocaceae</taxon>
        <taxon>Dendronalium</taxon>
        <taxon>Dendronalium phyllosphericum</taxon>
    </lineage>
</organism>
<comment type="caution">
    <text evidence="1">The sequence shown here is derived from an EMBL/GenBank/DDBJ whole genome shotgun (WGS) entry which is preliminary data.</text>
</comment>
<sequence>MADIPEILTNSRFYLELKLDGSQEPIDGYFMECQGFKRTQDVIEVAEVTPQQWGQAKAGLVVRTKIPGNVKTNNLVLRRGMTISMTMWKWFKAVEEGNWAKQRRDGSLVIYNQGAVETARFEFRRAWPSSYKITDLNASANEFEVEEMELAVEELIRLN</sequence>
<accession>A0A8J7I8S2</accession>
<reference evidence="1 2" key="1">
    <citation type="journal article" date="2021" name="Int. J. Syst. Evol. Microbiol.">
        <title>Amazonocrinis nigriterrae gen. nov., sp. nov., Atlanticothrix silvestris gen. nov., sp. nov. and Dendronalium phyllosphericum gen. nov., sp. nov., nostocacean cyanobacteria from Brazilian environments.</title>
        <authorList>
            <person name="Alvarenga D.O."/>
            <person name="Andreote A.P.D."/>
            <person name="Branco L.H.Z."/>
            <person name="Delbaje E."/>
            <person name="Cruz R.B."/>
            <person name="Varani A.M."/>
            <person name="Fiore M.F."/>
        </authorList>
    </citation>
    <scope>NUCLEOTIDE SEQUENCE [LARGE SCALE GENOMIC DNA]</scope>
    <source>
        <strain evidence="1 2">CENA369</strain>
    </source>
</reference>
<evidence type="ECO:0000313" key="1">
    <source>
        <dbReference type="EMBL" id="MBH8575150.1"/>
    </source>
</evidence>
<dbReference type="PANTHER" id="PTHR38009:SF1">
    <property type="entry name" value="CONSERVED HYPOTHETICAL PHAGE TAIL PROTEIN"/>
    <property type="match status" value="1"/>
</dbReference>
<dbReference type="EMBL" id="JAECZA010000107">
    <property type="protein sequence ID" value="MBH8575150.1"/>
    <property type="molecule type" value="Genomic_DNA"/>
</dbReference>
<dbReference type="NCBIfam" id="TIGR02241">
    <property type="entry name" value="conserved hypothetical phage tail region protein"/>
    <property type="match status" value="1"/>
</dbReference>
<evidence type="ECO:0000313" key="2">
    <source>
        <dbReference type="Proteomes" id="UP000662314"/>
    </source>
</evidence>
<dbReference type="PANTHER" id="PTHR38009">
    <property type="entry name" value="CONSERVED HYPOTHETICAL PHAGE TAIL PROTEIN"/>
    <property type="match status" value="1"/>
</dbReference>
<dbReference type="InterPro" id="IPR010667">
    <property type="entry name" value="Phage_T4_Gp19"/>
</dbReference>